<feature type="compositionally biased region" description="Basic and acidic residues" evidence="1">
    <location>
        <begin position="60"/>
        <end position="69"/>
    </location>
</feature>
<reference evidence="3" key="1">
    <citation type="journal article" date="2019" name="Int. J. Syst. Evol. Microbiol.">
        <title>The Global Catalogue of Microorganisms (GCM) 10K type strain sequencing project: providing services to taxonomists for standard genome sequencing and annotation.</title>
        <authorList>
            <consortium name="The Broad Institute Genomics Platform"/>
            <consortium name="The Broad Institute Genome Sequencing Center for Infectious Disease"/>
            <person name="Wu L."/>
            <person name="Ma J."/>
        </authorList>
    </citation>
    <scope>NUCLEOTIDE SEQUENCE [LARGE SCALE GENOMIC DNA]</scope>
    <source>
        <strain evidence="3">CGMCC 1.12371</strain>
    </source>
</reference>
<evidence type="ECO:0000256" key="1">
    <source>
        <dbReference type="SAM" id="MobiDB-lite"/>
    </source>
</evidence>
<feature type="region of interest" description="Disordered" evidence="1">
    <location>
        <begin position="60"/>
        <end position="94"/>
    </location>
</feature>
<name>A0ABW2QR75_9BURK</name>
<comment type="caution">
    <text evidence="2">The sequence shown here is derived from an EMBL/GenBank/DDBJ whole genome shotgun (WGS) entry which is preliminary data.</text>
</comment>
<protein>
    <submittedName>
        <fullName evidence="2">Transposase</fullName>
    </submittedName>
</protein>
<dbReference type="RefSeq" id="WP_382228887.1">
    <property type="nucleotide sequence ID" value="NZ_JBHTCA010000068.1"/>
</dbReference>
<dbReference type="Proteomes" id="UP001596501">
    <property type="component" value="Unassembled WGS sequence"/>
</dbReference>
<accession>A0ABW2QR75</accession>
<proteinExistence type="predicted"/>
<gene>
    <name evidence="2" type="ORF">ACFQPB_23775</name>
</gene>
<evidence type="ECO:0000313" key="3">
    <source>
        <dbReference type="Proteomes" id="UP001596501"/>
    </source>
</evidence>
<dbReference type="InterPro" id="IPR009057">
    <property type="entry name" value="Homeodomain-like_sf"/>
</dbReference>
<keyword evidence="3" id="KW-1185">Reference proteome</keyword>
<evidence type="ECO:0000313" key="2">
    <source>
        <dbReference type="EMBL" id="MFC7411875.1"/>
    </source>
</evidence>
<organism evidence="2 3">
    <name type="scientific">Hydrogenophaga atypica</name>
    <dbReference type="NCBI Taxonomy" id="249409"/>
    <lineage>
        <taxon>Bacteria</taxon>
        <taxon>Pseudomonadati</taxon>
        <taxon>Pseudomonadota</taxon>
        <taxon>Betaproteobacteria</taxon>
        <taxon>Burkholderiales</taxon>
        <taxon>Comamonadaceae</taxon>
        <taxon>Hydrogenophaga</taxon>
    </lineage>
</organism>
<feature type="compositionally biased region" description="Low complexity" evidence="1">
    <location>
        <begin position="72"/>
        <end position="85"/>
    </location>
</feature>
<dbReference type="EMBL" id="JBHTCA010000068">
    <property type="protein sequence ID" value="MFC7411875.1"/>
    <property type="molecule type" value="Genomic_DNA"/>
</dbReference>
<sequence>MNTSEIELPSRRTRRRHAPEFRDRVVQACRQPGVSIAAVALANGLNANMVRKWLIEAETRAGKAPESKADMPAAASNRPAASAPPHFLPLAMPASATPAPADEIRIELQRGATTIKVSWPTAAAADCAAWLRELLR</sequence>
<dbReference type="NCBIfam" id="NF047595">
    <property type="entry name" value="IS66_ISRel24_TnpA"/>
    <property type="match status" value="1"/>
</dbReference>
<dbReference type="SUPFAM" id="SSF46689">
    <property type="entry name" value="Homeodomain-like"/>
    <property type="match status" value="1"/>
</dbReference>
<dbReference type="InterPro" id="IPR002514">
    <property type="entry name" value="Transposase_8"/>
</dbReference>
<dbReference type="Pfam" id="PF01527">
    <property type="entry name" value="HTH_Tnp_1"/>
    <property type="match status" value="1"/>
</dbReference>